<accession>A0A4R0NR91</accession>
<proteinExistence type="predicted"/>
<feature type="compositionally biased region" description="Basic and acidic residues" evidence="1">
    <location>
        <begin position="43"/>
        <end position="58"/>
    </location>
</feature>
<dbReference type="Proteomes" id="UP000293347">
    <property type="component" value="Unassembled WGS sequence"/>
</dbReference>
<gene>
    <name evidence="3" type="ORF">EZ437_12775</name>
</gene>
<reference evidence="3 4" key="1">
    <citation type="submission" date="2019-02" db="EMBL/GenBank/DDBJ databases">
        <title>Pedobacter sp. RP-1-14 sp. nov., isolated from Arctic soil.</title>
        <authorList>
            <person name="Dahal R.H."/>
        </authorList>
    </citation>
    <scope>NUCLEOTIDE SEQUENCE [LARGE SCALE GENOMIC DNA]</scope>
    <source>
        <strain evidence="3 4">RP-1-14</strain>
    </source>
</reference>
<dbReference type="EMBL" id="SJSL01000002">
    <property type="protein sequence ID" value="TCD01594.1"/>
    <property type="molecule type" value="Genomic_DNA"/>
</dbReference>
<sequence>MAISHSAISRRGVLLSLLLICFSAFSAAAIPAGNLNAVSHQNYQDKKGDKTKKEEAQKTDNQQVDPDKQAPQKPEIKQVPKARKQLKPAAVKPKVKPVRIVKPKIKKH</sequence>
<keyword evidence="4" id="KW-1185">Reference proteome</keyword>
<evidence type="ECO:0000313" key="4">
    <source>
        <dbReference type="Proteomes" id="UP000293347"/>
    </source>
</evidence>
<feature type="region of interest" description="Disordered" evidence="1">
    <location>
        <begin position="41"/>
        <end position="108"/>
    </location>
</feature>
<feature type="compositionally biased region" description="Basic residues" evidence="1">
    <location>
        <begin position="93"/>
        <end position="108"/>
    </location>
</feature>
<evidence type="ECO:0000256" key="1">
    <source>
        <dbReference type="SAM" id="MobiDB-lite"/>
    </source>
</evidence>
<feature type="compositionally biased region" description="Basic and acidic residues" evidence="1">
    <location>
        <begin position="65"/>
        <end position="78"/>
    </location>
</feature>
<dbReference type="AlphaFoldDB" id="A0A4R0NR91"/>
<feature type="chain" id="PRO_5020907481" evidence="2">
    <location>
        <begin position="29"/>
        <end position="108"/>
    </location>
</feature>
<evidence type="ECO:0000313" key="3">
    <source>
        <dbReference type="EMBL" id="TCD01594.1"/>
    </source>
</evidence>
<dbReference type="RefSeq" id="WP_131596395.1">
    <property type="nucleotide sequence ID" value="NZ_SJSL01000002.1"/>
</dbReference>
<feature type="signal peptide" evidence="2">
    <location>
        <begin position="1"/>
        <end position="28"/>
    </location>
</feature>
<comment type="caution">
    <text evidence="3">The sequence shown here is derived from an EMBL/GenBank/DDBJ whole genome shotgun (WGS) entry which is preliminary data.</text>
</comment>
<organism evidence="3 4">
    <name type="scientific">Pedobacter psychroterrae</name>
    <dbReference type="NCBI Taxonomy" id="2530453"/>
    <lineage>
        <taxon>Bacteria</taxon>
        <taxon>Pseudomonadati</taxon>
        <taxon>Bacteroidota</taxon>
        <taxon>Sphingobacteriia</taxon>
        <taxon>Sphingobacteriales</taxon>
        <taxon>Sphingobacteriaceae</taxon>
        <taxon>Pedobacter</taxon>
    </lineage>
</organism>
<name>A0A4R0NR91_9SPHI</name>
<evidence type="ECO:0000256" key="2">
    <source>
        <dbReference type="SAM" id="SignalP"/>
    </source>
</evidence>
<protein>
    <submittedName>
        <fullName evidence="3">Uncharacterized protein</fullName>
    </submittedName>
</protein>
<keyword evidence="2" id="KW-0732">Signal</keyword>